<gene>
    <name evidence="2" type="ORF">THAOC_31829</name>
</gene>
<accession>K0R7B4</accession>
<dbReference type="GO" id="GO:0006740">
    <property type="term" value="P:NADPH regeneration"/>
    <property type="evidence" value="ECO:0007669"/>
    <property type="project" value="TreeGrafter"/>
</dbReference>
<evidence type="ECO:0008006" key="4">
    <source>
        <dbReference type="Google" id="ProtNLM"/>
    </source>
</evidence>
<keyword evidence="1" id="KW-0560">Oxidoreductase</keyword>
<dbReference type="Proteomes" id="UP000266841">
    <property type="component" value="Unassembled WGS sequence"/>
</dbReference>
<evidence type="ECO:0000313" key="3">
    <source>
        <dbReference type="Proteomes" id="UP000266841"/>
    </source>
</evidence>
<reference evidence="2 3" key="1">
    <citation type="journal article" date="2012" name="Genome Biol.">
        <title>Genome and low-iron response of an oceanic diatom adapted to chronic iron limitation.</title>
        <authorList>
            <person name="Lommer M."/>
            <person name="Specht M."/>
            <person name="Roy A.S."/>
            <person name="Kraemer L."/>
            <person name="Andreson R."/>
            <person name="Gutowska M.A."/>
            <person name="Wolf J."/>
            <person name="Bergner S.V."/>
            <person name="Schilhabel M.B."/>
            <person name="Klostermeier U.C."/>
            <person name="Beiko R.G."/>
            <person name="Rosenstiel P."/>
            <person name="Hippler M."/>
            <person name="Laroche J."/>
        </authorList>
    </citation>
    <scope>NUCLEOTIDE SEQUENCE [LARGE SCALE GENOMIC DNA]</scope>
    <source>
        <strain evidence="2 3">CCMP1005</strain>
    </source>
</reference>
<dbReference type="GO" id="GO:0016491">
    <property type="term" value="F:oxidoreductase activity"/>
    <property type="evidence" value="ECO:0007669"/>
    <property type="project" value="UniProtKB-KW"/>
</dbReference>
<dbReference type="AlphaFoldDB" id="K0R7B4"/>
<dbReference type="SUPFAM" id="SSF51735">
    <property type="entry name" value="NAD(P)-binding Rossmann-fold domains"/>
    <property type="match status" value="1"/>
</dbReference>
<organism evidence="2 3">
    <name type="scientific">Thalassiosira oceanica</name>
    <name type="common">Marine diatom</name>
    <dbReference type="NCBI Taxonomy" id="159749"/>
    <lineage>
        <taxon>Eukaryota</taxon>
        <taxon>Sar</taxon>
        <taxon>Stramenopiles</taxon>
        <taxon>Ochrophyta</taxon>
        <taxon>Bacillariophyta</taxon>
        <taxon>Coscinodiscophyceae</taxon>
        <taxon>Thalassiosirophycidae</taxon>
        <taxon>Thalassiosirales</taxon>
        <taxon>Thalassiosiraceae</taxon>
        <taxon>Thalassiosira</taxon>
    </lineage>
</organism>
<sequence>MWVRRKPGLNRVKNPRAASRSIAPLLDLLGGSRKIPAGGPARRGRRSKRERPAVCCHRGGRCRPPVSCDPFASTLDDSSASARTIIYPLATTTNNSCDNKQFTMVATPGENQAEVILVGCGCPLRGMGWYHADQMLLGECPTAKLCHIVEPWFLGPGAKGPGGPEFAEFKEKTEAEHGVQFHTSLSAVPPKAEGVNRLTLISGRTVDNPRLLGEAIAAGCCLIYLEKPGAPSVAELETMKKQAADAGVDICMGYNKNVCKYVRKAREFAAKTPGSHVTFVSNNTYEPTAASLGECFERNAEGMLKNMAIHELALLASFYDVTVDNIDSVVVDKEFSSMQTLTGPSGKDYTDFDKVKFTIKTKTGKSVSVQADRCGGDVSYAKVSDENDVELFRHCMPDEDDKANVVVLEARHPGAMPYFFSQDPDYVTVKERVARKCALGEEAKDIATIDIAIAALSVGEYLTDLMKAELSADEAKEIDPAAAAVPTGVALDQ</sequence>
<proteinExistence type="predicted"/>
<keyword evidence="3" id="KW-1185">Reference proteome</keyword>
<evidence type="ECO:0000313" key="2">
    <source>
        <dbReference type="EMBL" id="EJK49308.1"/>
    </source>
</evidence>
<dbReference type="Gene3D" id="3.30.360.10">
    <property type="entry name" value="Dihydrodipicolinate Reductase, domain 2"/>
    <property type="match status" value="1"/>
</dbReference>
<protein>
    <recommendedName>
        <fullName evidence="4">Gfo/Idh/MocA-like oxidoreductase N-terminal domain-containing protein</fullName>
    </recommendedName>
</protein>
<dbReference type="InterPro" id="IPR036291">
    <property type="entry name" value="NAD(P)-bd_dom_sf"/>
</dbReference>
<evidence type="ECO:0000256" key="1">
    <source>
        <dbReference type="ARBA" id="ARBA00023002"/>
    </source>
</evidence>
<dbReference type="OMA" id="FSQDPDY"/>
<dbReference type="GO" id="GO:0005737">
    <property type="term" value="C:cytoplasm"/>
    <property type="evidence" value="ECO:0007669"/>
    <property type="project" value="TreeGrafter"/>
</dbReference>
<dbReference type="OrthoDB" id="198798at2759"/>
<name>K0R7B4_THAOC</name>
<dbReference type="PANTHER" id="PTHR42840">
    <property type="entry name" value="NAD(P)-BINDING ROSSMANN-FOLD SUPERFAMILY PROTEIN-RELATED"/>
    <property type="match status" value="1"/>
</dbReference>
<dbReference type="Gene3D" id="3.40.50.720">
    <property type="entry name" value="NAD(P)-binding Rossmann-like Domain"/>
    <property type="match status" value="1"/>
</dbReference>
<comment type="caution">
    <text evidence="2">The sequence shown here is derived from an EMBL/GenBank/DDBJ whole genome shotgun (WGS) entry which is preliminary data.</text>
</comment>
<dbReference type="EMBL" id="AGNL01044928">
    <property type="protein sequence ID" value="EJK49308.1"/>
    <property type="molecule type" value="Genomic_DNA"/>
</dbReference>
<dbReference type="PANTHER" id="PTHR42840:SF3">
    <property type="entry name" value="BINDING ROSSMANN FOLD OXIDOREDUCTASE, PUTATIVE (AFU_ORTHOLOGUE AFUA_2G10240)-RELATED"/>
    <property type="match status" value="1"/>
</dbReference>
<dbReference type="eggNOG" id="ENOG502SI74">
    <property type="taxonomic scope" value="Eukaryota"/>
</dbReference>